<dbReference type="RefSeq" id="XP_043008912.1">
    <property type="nucleotide sequence ID" value="XM_043153628.1"/>
</dbReference>
<dbReference type="GeneID" id="66077873"/>
<dbReference type="InterPro" id="IPR056453">
    <property type="entry name" value="HTH_DNAJC9"/>
</dbReference>
<accession>A0A9P7RZ98</accession>
<dbReference type="PROSITE" id="PS50076">
    <property type="entry name" value="DNAJ_2"/>
    <property type="match status" value="1"/>
</dbReference>
<dbReference type="EMBL" id="CM032185">
    <property type="protein sequence ID" value="KAG7092442.1"/>
    <property type="molecule type" value="Genomic_DNA"/>
</dbReference>
<reference evidence="3" key="1">
    <citation type="journal article" date="2021" name="Genome Biol. Evol.">
        <title>The assembled and annotated genome of the fairy-ring fungus Marasmius oreades.</title>
        <authorList>
            <person name="Hiltunen M."/>
            <person name="Ament-Velasquez S.L."/>
            <person name="Johannesson H."/>
        </authorList>
    </citation>
    <scope>NUCLEOTIDE SEQUENCE</scope>
    <source>
        <strain evidence="3">03SP1</strain>
    </source>
</reference>
<keyword evidence="4" id="KW-1185">Reference proteome</keyword>
<dbReference type="InterPro" id="IPR052594">
    <property type="entry name" value="J_domain-containing_protein"/>
</dbReference>
<feature type="compositionally biased region" description="Basic and acidic residues" evidence="1">
    <location>
        <begin position="322"/>
        <end position="337"/>
    </location>
</feature>
<evidence type="ECO:0000313" key="3">
    <source>
        <dbReference type="EMBL" id="KAG7092442.1"/>
    </source>
</evidence>
<dbReference type="PANTHER" id="PTHR44144:SF1">
    <property type="entry name" value="DNAJ HOMOLOG SUBFAMILY C MEMBER 9"/>
    <property type="match status" value="1"/>
</dbReference>
<protein>
    <recommendedName>
        <fullName evidence="2">J domain-containing protein</fullName>
    </recommendedName>
</protein>
<feature type="region of interest" description="Disordered" evidence="1">
    <location>
        <begin position="273"/>
        <end position="346"/>
    </location>
</feature>
<evidence type="ECO:0000313" key="4">
    <source>
        <dbReference type="Proteomes" id="UP001049176"/>
    </source>
</evidence>
<dbReference type="GO" id="GO:0031072">
    <property type="term" value="F:heat shock protein binding"/>
    <property type="evidence" value="ECO:0007669"/>
    <property type="project" value="TreeGrafter"/>
</dbReference>
<feature type="domain" description="J" evidence="2">
    <location>
        <begin position="18"/>
        <end position="88"/>
    </location>
</feature>
<gene>
    <name evidence="3" type="ORF">E1B28_008797</name>
</gene>
<dbReference type="PANTHER" id="PTHR44144">
    <property type="entry name" value="DNAJ HOMOLOG SUBFAMILY C MEMBER 9"/>
    <property type="match status" value="1"/>
</dbReference>
<feature type="compositionally biased region" description="Basic and acidic residues" evidence="1">
    <location>
        <begin position="227"/>
        <end position="242"/>
    </location>
</feature>
<name>A0A9P7RZ98_9AGAR</name>
<comment type="caution">
    <text evidence="3">The sequence shown here is derived from an EMBL/GenBank/DDBJ whole genome shotgun (WGS) entry which is preliminary data.</text>
</comment>
<dbReference type="GO" id="GO:0005737">
    <property type="term" value="C:cytoplasm"/>
    <property type="evidence" value="ECO:0007669"/>
    <property type="project" value="TreeGrafter"/>
</dbReference>
<sequence>MDDHDPISQFFPDEGFVDLYAVLGVESTSSTDDIKKAYRRLALKYHPDKHSNATEVAKADASTKFQQVGFAYTVLQDEKRRERYDKTGKTDEGLDLDVGEDGWEAYFEDLFDRVTRGKLDEMKAEYQGSTEEVEDLTCAYRDTNGSIGEIMTMIPHSTHEDEPRFIVILSDLIAKGDIPSLPEWENGIKNEKAKLVRKKQGEKEAKEAEQLAKDLGVWDEFYGSGKTGERRSKKKDTAKDNDIEGEEEDDDSALKALIMRKKQKNMDSFFDSLADKYAGPSQGTKPKGKSKKRGKAEEAPEVTTPRKRPRGSPPDIDDEEFERLQQKLFGEKESTDTRKKRARKAK</sequence>
<dbReference type="SMART" id="SM00271">
    <property type="entry name" value="DnaJ"/>
    <property type="match status" value="1"/>
</dbReference>
<dbReference type="InterPro" id="IPR036869">
    <property type="entry name" value="J_dom_sf"/>
</dbReference>
<organism evidence="3 4">
    <name type="scientific">Marasmius oreades</name>
    <name type="common">fairy-ring Marasmius</name>
    <dbReference type="NCBI Taxonomy" id="181124"/>
    <lineage>
        <taxon>Eukaryota</taxon>
        <taxon>Fungi</taxon>
        <taxon>Dikarya</taxon>
        <taxon>Basidiomycota</taxon>
        <taxon>Agaricomycotina</taxon>
        <taxon>Agaricomycetes</taxon>
        <taxon>Agaricomycetidae</taxon>
        <taxon>Agaricales</taxon>
        <taxon>Marasmiineae</taxon>
        <taxon>Marasmiaceae</taxon>
        <taxon>Marasmius</taxon>
    </lineage>
</organism>
<dbReference type="Pfam" id="PF23302">
    <property type="entry name" value="HTH_DNAJC9"/>
    <property type="match status" value="1"/>
</dbReference>
<dbReference type="AlphaFoldDB" id="A0A9P7RZ98"/>
<dbReference type="InterPro" id="IPR001623">
    <property type="entry name" value="DnaJ_domain"/>
</dbReference>
<evidence type="ECO:0000256" key="1">
    <source>
        <dbReference type="SAM" id="MobiDB-lite"/>
    </source>
</evidence>
<dbReference type="SUPFAM" id="SSF46565">
    <property type="entry name" value="Chaperone J-domain"/>
    <property type="match status" value="1"/>
</dbReference>
<dbReference type="OrthoDB" id="110024at2759"/>
<dbReference type="PRINTS" id="PR00625">
    <property type="entry name" value="JDOMAIN"/>
</dbReference>
<dbReference type="GO" id="GO:0005634">
    <property type="term" value="C:nucleus"/>
    <property type="evidence" value="ECO:0007669"/>
    <property type="project" value="TreeGrafter"/>
</dbReference>
<dbReference type="KEGG" id="more:E1B28_008797"/>
<dbReference type="Pfam" id="PF00226">
    <property type="entry name" value="DnaJ"/>
    <property type="match status" value="1"/>
</dbReference>
<feature type="region of interest" description="Disordered" evidence="1">
    <location>
        <begin position="222"/>
        <end position="253"/>
    </location>
</feature>
<dbReference type="Gene3D" id="1.10.287.110">
    <property type="entry name" value="DnaJ domain"/>
    <property type="match status" value="1"/>
</dbReference>
<evidence type="ECO:0000259" key="2">
    <source>
        <dbReference type="PROSITE" id="PS50076"/>
    </source>
</evidence>
<dbReference type="CDD" id="cd06257">
    <property type="entry name" value="DnaJ"/>
    <property type="match status" value="1"/>
</dbReference>
<proteinExistence type="predicted"/>
<dbReference type="Proteomes" id="UP001049176">
    <property type="component" value="Chromosome 5"/>
</dbReference>